<dbReference type="EMBL" id="GGEC01032764">
    <property type="protein sequence ID" value="MBX13248.1"/>
    <property type="molecule type" value="Transcribed_RNA"/>
</dbReference>
<comment type="similarity">
    <text evidence="1">Belongs to the VPS16 family.</text>
</comment>
<organism evidence="3">
    <name type="scientific">Rhizophora mucronata</name>
    <name type="common">Asiatic mangrove</name>
    <dbReference type="NCBI Taxonomy" id="61149"/>
    <lineage>
        <taxon>Eukaryota</taxon>
        <taxon>Viridiplantae</taxon>
        <taxon>Streptophyta</taxon>
        <taxon>Embryophyta</taxon>
        <taxon>Tracheophyta</taxon>
        <taxon>Spermatophyta</taxon>
        <taxon>Magnoliopsida</taxon>
        <taxon>eudicotyledons</taxon>
        <taxon>Gunneridae</taxon>
        <taxon>Pentapetalae</taxon>
        <taxon>rosids</taxon>
        <taxon>fabids</taxon>
        <taxon>Malpighiales</taxon>
        <taxon>Rhizophoraceae</taxon>
        <taxon>Rhizophora</taxon>
    </lineage>
</organism>
<feature type="domain" description="Vps16 C-terminal" evidence="2">
    <location>
        <begin position="14"/>
        <end position="96"/>
    </location>
</feature>
<dbReference type="PANTHER" id="PTHR12811:SF0">
    <property type="entry name" value="VACUOLAR PROTEIN SORTING-ASSOCIATED PROTEIN 16 HOMOLOG"/>
    <property type="match status" value="1"/>
</dbReference>
<dbReference type="GO" id="GO:0016197">
    <property type="term" value="P:endosomal transport"/>
    <property type="evidence" value="ECO:0007669"/>
    <property type="project" value="TreeGrafter"/>
</dbReference>
<dbReference type="InterPro" id="IPR038132">
    <property type="entry name" value="Vps16_C_sf"/>
</dbReference>
<protein>
    <recommendedName>
        <fullName evidence="2">Vps16 C-terminal domain-containing protein</fullName>
    </recommendedName>
</protein>
<dbReference type="GO" id="GO:0005765">
    <property type="term" value="C:lysosomal membrane"/>
    <property type="evidence" value="ECO:0007669"/>
    <property type="project" value="TreeGrafter"/>
</dbReference>
<dbReference type="Gene3D" id="1.10.150.780">
    <property type="entry name" value="Vps16, C-terminal region"/>
    <property type="match status" value="1"/>
</dbReference>
<dbReference type="Pfam" id="PF04840">
    <property type="entry name" value="Vps16_C"/>
    <property type="match status" value="1"/>
</dbReference>
<dbReference type="GO" id="GO:0006886">
    <property type="term" value="P:intracellular protein transport"/>
    <property type="evidence" value="ECO:0007669"/>
    <property type="project" value="InterPro"/>
</dbReference>
<dbReference type="GO" id="GO:0005768">
    <property type="term" value="C:endosome"/>
    <property type="evidence" value="ECO:0007669"/>
    <property type="project" value="TreeGrafter"/>
</dbReference>
<reference evidence="3" key="1">
    <citation type="submission" date="2018-02" db="EMBL/GenBank/DDBJ databases">
        <title>Rhizophora mucronata_Transcriptome.</title>
        <authorList>
            <person name="Meera S.P."/>
            <person name="Sreeshan A."/>
            <person name="Augustine A."/>
        </authorList>
    </citation>
    <scope>NUCLEOTIDE SEQUENCE</scope>
    <source>
        <tissue evidence="3">Leaf</tissue>
    </source>
</reference>
<name>A0A2P2L5I3_RHIMU</name>
<dbReference type="GO" id="GO:0003779">
    <property type="term" value="F:actin binding"/>
    <property type="evidence" value="ECO:0007669"/>
    <property type="project" value="TreeGrafter"/>
</dbReference>
<dbReference type="GO" id="GO:0042144">
    <property type="term" value="P:vacuole fusion, non-autophagic"/>
    <property type="evidence" value="ECO:0007669"/>
    <property type="project" value="TreeGrafter"/>
</dbReference>
<dbReference type="FunFam" id="1.10.150.780:FF:000001">
    <property type="entry name" value="Vacuolar protein sorting-associated protein 16 homolog"/>
    <property type="match status" value="1"/>
</dbReference>
<dbReference type="InterPro" id="IPR016534">
    <property type="entry name" value="VPS16"/>
</dbReference>
<dbReference type="GO" id="GO:0030897">
    <property type="term" value="C:HOPS complex"/>
    <property type="evidence" value="ECO:0007669"/>
    <property type="project" value="TreeGrafter"/>
</dbReference>
<evidence type="ECO:0000256" key="1">
    <source>
        <dbReference type="ARBA" id="ARBA00009250"/>
    </source>
</evidence>
<proteinExistence type="inferred from homology"/>
<evidence type="ECO:0000313" key="3">
    <source>
        <dbReference type="EMBL" id="MBX13248.1"/>
    </source>
</evidence>
<evidence type="ECO:0000259" key="2">
    <source>
        <dbReference type="Pfam" id="PF04840"/>
    </source>
</evidence>
<dbReference type="PANTHER" id="PTHR12811">
    <property type="entry name" value="VACUOLAR PROTEIN SORTING VPS16"/>
    <property type="match status" value="1"/>
</dbReference>
<accession>A0A2P2L5I3</accession>
<dbReference type="AlphaFoldDB" id="A0A2P2L5I3"/>
<dbReference type="InterPro" id="IPR006925">
    <property type="entry name" value="Vps16_C"/>
</dbReference>
<sequence length="126" mass="14038">MASKGSPLHGPRIKLIEKAQKLFAETKEHTFESKAAEEHAKLLRIQHELEVSTKQAIFVDSSISDTIRTCIVLGNHRAAMKVKTEFKVCETILCHLAENRNIKVTSLAPSIIVGGSIKRSIFSLMR</sequence>